<comment type="caution">
    <text evidence="5">The sequence shown here is derived from an EMBL/GenBank/DDBJ whole genome shotgun (WGS) entry which is preliminary data.</text>
</comment>
<dbReference type="Gene3D" id="3.60.21.10">
    <property type="match status" value="1"/>
</dbReference>
<dbReference type="InterPro" id="IPR029052">
    <property type="entry name" value="Metallo-depent_PP-like"/>
</dbReference>
<name>A0A917LHZ3_9NOCA</name>
<protein>
    <submittedName>
        <fullName evidence="5">Metallophosphatase</fullName>
    </submittedName>
</protein>
<dbReference type="CDD" id="cd07385">
    <property type="entry name" value="MPP_YkuE_C"/>
    <property type="match status" value="1"/>
</dbReference>
<sequence length="382" mass="40239">MPAVFGFGPVLALVSLFLYWRLARATSAPRPVRRTVGVVLLVMWVLAVVGLGSGVVFDPTWARAPGFVGLTWLAALLYLSLGVLLLGFVALVVRVVGAAGRRDVSSTRRTFLRIGSAVVVAATAVTVGYGLVEAATPRVTRTDVALDRLPAEFDGVRVALVSDIHAGPARGAGFVQSVVDEVNAQKPDMIVLDGDLIDGTVELVGDVLDPIRQLSAPLGVFAVSGNHEFYADDGGKWLDLWSGLGVDVLRNDHTIVTRSGADIAVAGVNDFTAPAPYEPDMGAALDGVDPDQFVFMLAHQPRQALEASDRGVDVQVSGHTHAGQLWPIRYLVPLQQPTVEGLDTVGSTTVYTTRGAGAWGPPVRVAAPPEISMLTLLANQSG</sequence>
<feature type="transmembrane region" description="Helical" evidence="3">
    <location>
        <begin position="35"/>
        <end position="57"/>
    </location>
</feature>
<dbReference type="InterPro" id="IPR051158">
    <property type="entry name" value="Metallophosphoesterase_sf"/>
</dbReference>
<accession>A0A917LHZ3</accession>
<feature type="transmembrane region" description="Helical" evidence="3">
    <location>
        <begin position="77"/>
        <end position="99"/>
    </location>
</feature>
<dbReference type="GO" id="GO:0009245">
    <property type="term" value="P:lipid A biosynthetic process"/>
    <property type="evidence" value="ECO:0007669"/>
    <property type="project" value="TreeGrafter"/>
</dbReference>
<keyword evidence="2" id="KW-0378">Hydrolase</keyword>
<dbReference type="AlphaFoldDB" id="A0A917LHZ3"/>
<dbReference type="SUPFAM" id="SSF56300">
    <property type="entry name" value="Metallo-dependent phosphatases"/>
    <property type="match status" value="1"/>
</dbReference>
<feature type="transmembrane region" description="Helical" evidence="3">
    <location>
        <begin position="6"/>
        <end position="23"/>
    </location>
</feature>
<dbReference type="GO" id="GO:0046872">
    <property type="term" value="F:metal ion binding"/>
    <property type="evidence" value="ECO:0007669"/>
    <property type="project" value="UniProtKB-KW"/>
</dbReference>
<keyword evidence="3" id="KW-0472">Membrane</keyword>
<evidence type="ECO:0000256" key="2">
    <source>
        <dbReference type="ARBA" id="ARBA00022801"/>
    </source>
</evidence>
<dbReference type="Pfam" id="PF00149">
    <property type="entry name" value="Metallophos"/>
    <property type="match status" value="1"/>
</dbReference>
<evidence type="ECO:0000313" key="5">
    <source>
        <dbReference type="EMBL" id="GGG25402.1"/>
    </source>
</evidence>
<dbReference type="RefSeq" id="WP_188547082.1">
    <property type="nucleotide sequence ID" value="NZ_BMCU01000006.1"/>
</dbReference>
<keyword evidence="1" id="KW-0479">Metal-binding</keyword>
<keyword evidence="3" id="KW-0812">Transmembrane</keyword>
<reference evidence="5" key="1">
    <citation type="journal article" date="2014" name="Int. J. Syst. Evol. Microbiol.">
        <title>Complete genome sequence of Corynebacterium casei LMG S-19264T (=DSM 44701T), isolated from a smear-ripened cheese.</title>
        <authorList>
            <consortium name="US DOE Joint Genome Institute (JGI-PGF)"/>
            <person name="Walter F."/>
            <person name="Albersmeier A."/>
            <person name="Kalinowski J."/>
            <person name="Ruckert C."/>
        </authorList>
    </citation>
    <scope>NUCLEOTIDE SEQUENCE</scope>
    <source>
        <strain evidence="5">CCM 7905</strain>
    </source>
</reference>
<evidence type="ECO:0000256" key="3">
    <source>
        <dbReference type="SAM" id="Phobius"/>
    </source>
</evidence>
<evidence type="ECO:0000313" key="6">
    <source>
        <dbReference type="Proteomes" id="UP000654257"/>
    </source>
</evidence>
<dbReference type="PANTHER" id="PTHR31302:SF31">
    <property type="entry name" value="PHOSPHODIESTERASE YAEI"/>
    <property type="match status" value="1"/>
</dbReference>
<dbReference type="PANTHER" id="PTHR31302">
    <property type="entry name" value="TRANSMEMBRANE PROTEIN WITH METALLOPHOSPHOESTERASE DOMAIN-RELATED"/>
    <property type="match status" value="1"/>
</dbReference>
<keyword evidence="6" id="KW-1185">Reference proteome</keyword>
<dbReference type="Proteomes" id="UP000654257">
    <property type="component" value="Unassembled WGS sequence"/>
</dbReference>
<dbReference type="EMBL" id="BMCU01000006">
    <property type="protein sequence ID" value="GGG25402.1"/>
    <property type="molecule type" value="Genomic_DNA"/>
</dbReference>
<evidence type="ECO:0000259" key="4">
    <source>
        <dbReference type="Pfam" id="PF00149"/>
    </source>
</evidence>
<dbReference type="InterPro" id="IPR004843">
    <property type="entry name" value="Calcineurin-like_PHP"/>
</dbReference>
<organism evidence="5 6">
    <name type="scientific">Rhodococcoides trifolii</name>
    <dbReference type="NCBI Taxonomy" id="908250"/>
    <lineage>
        <taxon>Bacteria</taxon>
        <taxon>Bacillati</taxon>
        <taxon>Actinomycetota</taxon>
        <taxon>Actinomycetes</taxon>
        <taxon>Mycobacteriales</taxon>
        <taxon>Nocardiaceae</taxon>
        <taxon>Rhodococcoides</taxon>
    </lineage>
</organism>
<dbReference type="GO" id="GO:0016020">
    <property type="term" value="C:membrane"/>
    <property type="evidence" value="ECO:0007669"/>
    <property type="project" value="GOC"/>
</dbReference>
<feature type="transmembrane region" description="Helical" evidence="3">
    <location>
        <begin position="111"/>
        <end position="132"/>
    </location>
</feature>
<evidence type="ECO:0000256" key="1">
    <source>
        <dbReference type="ARBA" id="ARBA00022723"/>
    </source>
</evidence>
<dbReference type="GO" id="GO:0008758">
    <property type="term" value="F:UDP-2,3-diacylglucosamine hydrolase activity"/>
    <property type="evidence" value="ECO:0007669"/>
    <property type="project" value="TreeGrafter"/>
</dbReference>
<keyword evidence="3" id="KW-1133">Transmembrane helix</keyword>
<feature type="domain" description="Calcineurin-like phosphoesterase" evidence="4">
    <location>
        <begin position="157"/>
        <end position="322"/>
    </location>
</feature>
<reference evidence="5" key="2">
    <citation type="submission" date="2020-09" db="EMBL/GenBank/DDBJ databases">
        <authorList>
            <person name="Sun Q."/>
            <person name="Sedlacek I."/>
        </authorList>
    </citation>
    <scope>NUCLEOTIDE SEQUENCE</scope>
    <source>
        <strain evidence="5">CCM 7905</strain>
    </source>
</reference>
<proteinExistence type="predicted"/>
<gene>
    <name evidence="5" type="ORF">GCM10007304_44090</name>
</gene>